<proteinExistence type="predicted"/>
<feature type="compositionally biased region" description="Pro residues" evidence="1">
    <location>
        <begin position="146"/>
        <end position="158"/>
    </location>
</feature>
<evidence type="ECO:0000313" key="4">
    <source>
        <dbReference type="Proteomes" id="UP001174997"/>
    </source>
</evidence>
<keyword evidence="2" id="KW-0812">Transmembrane</keyword>
<organism evidence="3 4">
    <name type="scientific">Cercophora samala</name>
    <dbReference type="NCBI Taxonomy" id="330535"/>
    <lineage>
        <taxon>Eukaryota</taxon>
        <taxon>Fungi</taxon>
        <taxon>Dikarya</taxon>
        <taxon>Ascomycota</taxon>
        <taxon>Pezizomycotina</taxon>
        <taxon>Sordariomycetes</taxon>
        <taxon>Sordariomycetidae</taxon>
        <taxon>Sordariales</taxon>
        <taxon>Lasiosphaeriaceae</taxon>
        <taxon>Cercophora</taxon>
    </lineage>
</organism>
<evidence type="ECO:0000256" key="2">
    <source>
        <dbReference type="SAM" id="Phobius"/>
    </source>
</evidence>
<keyword evidence="2" id="KW-1133">Transmembrane helix</keyword>
<comment type="caution">
    <text evidence="3">The sequence shown here is derived from an EMBL/GenBank/DDBJ whole genome shotgun (WGS) entry which is preliminary data.</text>
</comment>
<protein>
    <submittedName>
        <fullName evidence="3">Uncharacterized protein</fullName>
    </submittedName>
</protein>
<feature type="transmembrane region" description="Helical" evidence="2">
    <location>
        <begin position="296"/>
        <end position="321"/>
    </location>
</feature>
<gene>
    <name evidence="3" type="ORF">QBC41DRAFT_220283</name>
</gene>
<keyword evidence="2" id="KW-0472">Membrane</keyword>
<feature type="region of interest" description="Disordered" evidence="1">
    <location>
        <begin position="75"/>
        <end position="162"/>
    </location>
</feature>
<sequence length="503" mass="55743">MRAPCPAQARKVFKQPSAGYGNCRCLSLSYFTMAPFRSILKQIVCHLLCLAGNCDMSDQRSQTSAERDAAVRVFVGKKSSQAEPDRPSSKSRSRVKRKPVHTLPSTRKTQTHVTDAGHQVRKPLPATPYGVTTTTTTATASCQVSSPPPSSPTHPSPPRQLLSSPNKLCYSVMSMPVLKTTLDVLHNIFSHTRYMVIGTAAMAVWGYVPPHVKFLPRQVSILCAGDDLPVIKSWAASSGHCVVGFAGEADTIGIVVEGKARAVRINTVTEETFERLGRVSPLEVNKRERFRGWREGILRTGVWVVALGGLLDWLCAGWVVLYHRENKTKKEEDKLERCGLWILWVLRRVKEDVLLGREWELDDHRVAKEEFWVPFTGVWHESVGLMLSLGLLREANSGEQELRQKKVWTGTRFLYVTSVVPKGEGEDKGQGREQLVSLTTVASSSCQAGSEDSEHVELPLVKVDTDLARYHPDSFRVRAGLRDGSVSMREYAALVAAQAEGIT</sequence>
<feature type="compositionally biased region" description="Basic residues" evidence="1">
    <location>
        <begin position="89"/>
        <end position="100"/>
    </location>
</feature>
<dbReference type="EMBL" id="JAULSY010000025">
    <property type="protein sequence ID" value="KAK0670992.1"/>
    <property type="molecule type" value="Genomic_DNA"/>
</dbReference>
<accession>A0AA39ZHA5</accession>
<keyword evidence="4" id="KW-1185">Reference proteome</keyword>
<name>A0AA39ZHA5_9PEZI</name>
<feature type="compositionally biased region" description="Polar residues" evidence="1">
    <location>
        <begin position="103"/>
        <end position="113"/>
    </location>
</feature>
<reference evidence="3" key="1">
    <citation type="submission" date="2023-06" db="EMBL/GenBank/DDBJ databases">
        <title>Genome-scale phylogeny and comparative genomics of the fungal order Sordariales.</title>
        <authorList>
            <consortium name="Lawrence Berkeley National Laboratory"/>
            <person name="Hensen N."/>
            <person name="Bonometti L."/>
            <person name="Westerberg I."/>
            <person name="Brannstrom I.O."/>
            <person name="Guillou S."/>
            <person name="Cros-Aarteil S."/>
            <person name="Calhoun S."/>
            <person name="Haridas S."/>
            <person name="Kuo A."/>
            <person name="Mondo S."/>
            <person name="Pangilinan J."/>
            <person name="Riley R."/>
            <person name="Labutti K."/>
            <person name="Andreopoulos B."/>
            <person name="Lipzen A."/>
            <person name="Chen C."/>
            <person name="Yanf M."/>
            <person name="Daum C."/>
            <person name="Ng V."/>
            <person name="Clum A."/>
            <person name="Steindorff A."/>
            <person name="Ohm R."/>
            <person name="Martin F."/>
            <person name="Silar P."/>
            <person name="Natvig D."/>
            <person name="Lalanne C."/>
            <person name="Gautier V."/>
            <person name="Ament-Velasquez S.L."/>
            <person name="Kruys A."/>
            <person name="Hutchinson M.I."/>
            <person name="Powell A.J."/>
            <person name="Barry K."/>
            <person name="Miller A.N."/>
            <person name="Grigoriev I.V."/>
            <person name="Debuchy R."/>
            <person name="Gladieux P."/>
            <person name="Thoren M.H."/>
            <person name="Johannesson H."/>
        </authorList>
    </citation>
    <scope>NUCLEOTIDE SEQUENCE</scope>
    <source>
        <strain evidence="3">CBS 307.81</strain>
    </source>
</reference>
<evidence type="ECO:0000313" key="3">
    <source>
        <dbReference type="EMBL" id="KAK0670992.1"/>
    </source>
</evidence>
<dbReference type="Proteomes" id="UP001174997">
    <property type="component" value="Unassembled WGS sequence"/>
</dbReference>
<evidence type="ECO:0000256" key="1">
    <source>
        <dbReference type="SAM" id="MobiDB-lite"/>
    </source>
</evidence>
<dbReference type="AlphaFoldDB" id="A0AA39ZHA5"/>